<protein>
    <submittedName>
        <fullName evidence="2">Uncharacterized protein</fullName>
    </submittedName>
</protein>
<organism evidence="2 3">
    <name type="scientific">Pomacea canaliculata</name>
    <name type="common">Golden apple snail</name>
    <dbReference type="NCBI Taxonomy" id="400727"/>
    <lineage>
        <taxon>Eukaryota</taxon>
        <taxon>Metazoa</taxon>
        <taxon>Spiralia</taxon>
        <taxon>Lophotrochozoa</taxon>
        <taxon>Mollusca</taxon>
        <taxon>Gastropoda</taxon>
        <taxon>Caenogastropoda</taxon>
        <taxon>Architaenioglossa</taxon>
        <taxon>Ampullarioidea</taxon>
        <taxon>Ampullariidae</taxon>
        <taxon>Pomacea</taxon>
    </lineage>
</organism>
<sequence length="721" mass="82319">MTPFGEMEYEQAAGHEYHSGTEMRIPSSPVEMHFLALDQYLNKQGCSVLSKISHLRRDTAGRNNYSVSVKQVLRQTSGGAWPRFLPPIMTCRPRTCKDFNEWRARTPQGSSTIKPTSSTRRVRDQLFVTPGPDFLQHRSMYNSRENLQTMQVLGGRQNSSTEVENVLPGCSISVMRERTSHTRQRCSTYGSAGCRMQATPDTSINDVTQPEHPLYRMYRTRPGAFARVLSRGADVSQCRVVPGSTFASLMEPPTSASREEAGAFECCIQGAAVAGNTKKRKSKSSTFHCELPFPISGNFIADVNMALQWPGRFKQRKQLNHNRKLTSVTVNNSKASSEKDDELKVPTAALHTLSIHPKQFVLSSHQDDVAMDLERCSPNGSTIEPPDEALPEHRVEEMKRAWEELQGFSDLDYMLPHHLDQLLRQEGVDDGVVDNTVAMGKLRHDRANYLNRLYHVKRRKYLSRPSRFSKSLPPIHIAQPRRSKSQEQEPERLTIDVTVEDRRERRKSRQRPWTESAASGHTRVANLPKILQPSKEEQQNLLDCKAKEEFSLFKSEVERLRWEAERQEEMLRYPTDFIQPRLVTDGWFLPSDSVQSNLESCRPGCKAKFLKDLAFFISKVSEAHETTLHLLGGQLENEQGRQLIEEMQRAMLPNFINITAIDERSRAGRENIEQYFNFRKFLLWRTKVDSRPGLMDSSDVTRSWSSLAEDAEGYFVHTGQG</sequence>
<dbReference type="GO" id="GO:2001222">
    <property type="term" value="P:regulation of neuron migration"/>
    <property type="evidence" value="ECO:0007669"/>
    <property type="project" value="InterPro"/>
</dbReference>
<dbReference type="AlphaFoldDB" id="A0A2T7NKC5"/>
<accession>A0A2T7NKC5</accession>
<gene>
    <name evidence="2" type="ORF">C0Q70_17414</name>
</gene>
<evidence type="ECO:0000313" key="2">
    <source>
        <dbReference type="EMBL" id="PVD21615.1"/>
    </source>
</evidence>
<proteinExistence type="predicted"/>
<feature type="compositionally biased region" description="Basic and acidic residues" evidence="1">
    <location>
        <begin position="484"/>
        <end position="503"/>
    </location>
</feature>
<reference evidence="2 3" key="1">
    <citation type="submission" date="2018-04" db="EMBL/GenBank/DDBJ databases">
        <title>The genome of golden apple snail Pomacea canaliculata provides insight into stress tolerance and invasive adaptation.</title>
        <authorList>
            <person name="Liu C."/>
            <person name="Liu B."/>
            <person name="Ren Y."/>
            <person name="Zhang Y."/>
            <person name="Wang H."/>
            <person name="Li S."/>
            <person name="Jiang F."/>
            <person name="Yin L."/>
            <person name="Zhang G."/>
            <person name="Qian W."/>
            <person name="Fan W."/>
        </authorList>
    </citation>
    <scope>NUCLEOTIDE SEQUENCE [LARGE SCALE GENOMIC DNA]</scope>
    <source>
        <strain evidence="2">SZHN2017</strain>
        <tissue evidence="2">Muscle</tissue>
    </source>
</reference>
<keyword evidence="3" id="KW-1185">Reference proteome</keyword>
<dbReference type="OrthoDB" id="6161298at2759"/>
<dbReference type="EMBL" id="PZQS01000011">
    <property type="protein sequence ID" value="PVD21615.1"/>
    <property type="molecule type" value="Genomic_DNA"/>
</dbReference>
<dbReference type="GO" id="GO:0048168">
    <property type="term" value="P:regulation of neuronal synaptic plasticity"/>
    <property type="evidence" value="ECO:0007669"/>
    <property type="project" value="InterPro"/>
</dbReference>
<name>A0A2T7NKC5_POMCA</name>
<feature type="region of interest" description="Disordered" evidence="1">
    <location>
        <begin position="1"/>
        <end position="23"/>
    </location>
</feature>
<evidence type="ECO:0000313" key="3">
    <source>
        <dbReference type="Proteomes" id="UP000245119"/>
    </source>
</evidence>
<comment type="caution">
    <text evidence="2">The sequence shown here is derived from an EMBL/GenBank/DDBJ whole genome shotgun (WGS) entry which is preliminary data.</text>
</comment>
<dbReference type="InterPro" id="IPR033374">
    <property type="entry name" value="NSMF"/>
</dbReference>
<dbReference type="PANTHER" id="PTHR32061">
    <property type="entry name" value="NMDA RECEPTOR SYNAPTONUCLEAR SIGNALING AND NEURONAL MIGRATION FACTOR"/>
    <property type="match status" value="1"/>
</dbReference>
<evidence type="ECO:0000256" key="1">
    <source>
        <dbReference type="SAM" id="MobiDB-lite"/>
    </source>
</evidence>
<feature type="region of interest" description="Disordered" evidence="1">
    <location>
        <begin position="467"/>
        <end position="532"/>
    </location>
</feature>
<dbReference type="Proteomes" id="UP000245119">
    <property type="component" value="Linkage Group LG11"/>
</dbReference>